<evidence type="ECO:0000256" key="8">
    <source>
        <dbReference type="ARBA" id="ARBA00029745"/>
    </source>
</evidence>
<dbReference type="EC" id="2.8.1.12" evidence="3"/>
<dbReference type="PANTHER" id="PTHR23404">
    <property type="entry name" value="MOLYBDOPTERIN SYNTHASE RELATED"/>
    <property type="match status" value="1"/>
</dbReference>
<evidence type="ECO:0000256" key="9">
    <source>
        <dbReference type="ARBA" id="ARBA00030407"/>
    </source>
</evidence>
<evidence type="ECO:0000256" key="7">
    <source>
        <dbReference type="ARBA" id="ARBA00026066"/>
    </source>
</evidence>
<dbReference type="Pfam" id="PF02391">
    <property type="entry name" value="MoaE"/>
    <property type="match status" value="1"/>
</dbReference>
<comment type="caution">
    <text evidence="13">The sequence shown here is derived from an EMBL/GenBank/DDBJ whole genome shotgun (WGS) entry which is preliminary data.</text>
</comment>
<gene>
    <name evidence="13" type="ORF">CBP51_16670</name>
</gene>
<keyword evidence="14" id="KW-1185">Reference proteome</keyword>
<dbReference type="InterPro" id="IPR036563">
    <property type="entry name" value="MoaE_sf"/>
</dbReference>
<dbReference type="GO" id="GO:0006777">
    <property type="term" value="P:Mo-molybdopterin cofactor biosynthetic process"/>
    <property type="evidence" value="ECO:0007669"/>
    <property type="project" value="UniProtKB-KW"/>
</dbReference>
<evidence type="ECO:0000256" key="4">
    <source>
        <dbReference type="ARBA" id="ARBA00013858"/>
    </source>
</evidence>
<comment type="subunit">
    <text evidence="7">Heterotetramer of 2 MoaD subunits and 2 MoaE subunits. Also stable as homodimer. The enzyme changes between these two forms during catalysis.</text>
</comment>
<organism evidence="13 14">
    <name type="scientific">Cellvibrio mixtus</name>
    <dbReference type="NCBI Taxonomy" id="39650"/>
    <lineage>
        <taxon>Bacteria</taxon>
        <taxon>Pseudomonadati</taxon>
        <taxon>Pseudomonadota</taxon>
        <taxon>Gammaproteobacteria</taxon>
        <taxon>Cellvibrionales</taxon>
        <taxon>Cellvibrionaceae</taxon>
        <taxon>Cellvibrio</taxon>
    </lineage>
</organism>
<dbReference type="CDD" id="cd00756">
    <property type="entry name" value="MoaE"/>
    <property type="match status" value="1"/>
</dbReference>
<dbReference type="RefSeq" id="WP_094985796.1">
    <property type="nucleotide sequence ID" value="NZ_NHNI01000002.1"/>
</dbReference>
<accession>A0A266Q595</accession>
<evidence type="ECO:0000256" key="12">
    <source>
        <dbReference type="ARBA" id="ARBA00049878"/>
    </source>
</evidence>
<evidence type="ECO:0000256" key="11">
    <source>
        <dbReference type="ARBA" id="ARBA00032474"/>
    </source>
</evidence>
<dbReference type="AlphaFoldDB" id="A0A266Q595"/>
<evidence type="ECO:0000313" key="13">
    <source>
        <dbReference type="EMBL" id="OZY84796.1"/>
    </source>
</evidence>
<evidence type="ECO:0000313" key="14">
    <source>
        <dbReference type="Proteomes" id="UP000216101"/>
    </source>
</evidence>
<dbReference type="FunFam" id="3.90.1170.40:FF:000001">
    <property type="entry name" value="Molybdopterin synthase catalytic subunit MoaE"/>
    <property type="match status" value="1"/>
</dbReference>
<reference evidence="14" key="1">
    <citation type="submission" date="2017-05" db="EMBL/GenBank/DDBJ databases">
        <authorList>
            <person name="Barney B.M."/>
        </authorList>
    </citation>
    <scope>NUCLEOTIDE SEQUENCE [LARGE SCALE GENOMIC DNA]</scope>
    <source>
        <strain evidence="14">PSBB022</strain>
    </source>
</reference>
<dbReference type="EMBL" id="NHNI01000002">
    <property type="protein sequence ID" value="OZY84796.1"/>
    <property type="molecule type" value="Genomic_DNA"/>
</dbReference>
<evidence type="ECO:0000256" key="1">
    <source>
        <dbReference type="ARBA" id="ARBA00005046"/>
    </source>
</evidence>
<evidence type="ECO:0000256" key="2">
    <source>
        <dbReference type="ARBA" id="ARBA00005426"/>
    </source>
</evidence>
<evidence type="ECO:0000256" key="6">
    <source>
        <dbReference type="ARBA" id="ARBA00023150"/>
    </source>
</evidence>
<dbReference type="SUPFAM" id="SSF54690">
    <property type="entry name" value="Molybdopterin synthase subunit MoaE"/>
    <property type="match status" value="1"/>
</dbReference>
<comment type="similarity">
    <text evidence="2">Belongs to the MoaE family.</text>
</comment>
<comment type="catalytic activity">
    <reaction evidence="12">
        <text>2 [molybdopterin-synthase sulfur-carrier protein]-C-terminal-Gly-aminoethanethioate + cyclic pyranopterin phosphate + H2O = molybdopterin + 2 [molybdopterin-synthase sulfur-carrier protein]-C-terminal Gly-Gly + 2 H(+)</text>
        <dbReference type="Rhea" id="RHEA:26333"/>
        <dbReference type="Rhea" id="RHEA-COMP:12202"/>
        <dbReference type="Rhea" id="RHEA-COMP:19907"/>
        <dbReference type="ChEBI" id="CHEBI:15377"/>
        <dbReference type="ChEBI" id="CHEBI:15378"/>
        <dbReference type="ChEBI" id="CHEBI:58698"/>
        <dbReference type="ChEBI" id="CHEBI:59648"/>
        <dbReference type="ChEBI" id="CHEBI:90778"/>
        <dbReference type="ChEBI" id="CHEBI:232372"/>
        <dbReference type="EC" id="2.8.1.12"/>
    </reaction>
</comment>
<dbReference type="GO" id="GO:0030366">
    <property type="term" value="F:molybdopterin synthase activity"/>
    <property type="evidence" value="ECO:0007669"/>
    <property type="project" value="UniProtKB-EC"/>
</dbReference>
<comment type="pathway">
    <text evidence="1">Cofactor biosynthesis; molybdopterin biosynthesis.</text>
</comment>
<sequence>MSFSIAIQADDFDVGAEYARLIEHDKRAGAVVFFVGRVREMNQSRVVSGLSLEHYPGMTERVLEQIMESARARWELISARIVHRVGALHLSDQIVFVGVTSQHREHAFQAAEFLMDFLKTQAPFWKKEITEQGEVWVDEHQKDKNASERW</sequence>
<proteinExistence type="inferred from homology"/>
<keyword evidence="6" id="KW-0501">Molybdenum cofactor biosynthesis</keyword>
<dbReference type="InterPro" id="IPR003448">
    <property type="entry name" value="Mopterin_biosynth_MoaE"/>
</dbReference>
<dbReference type="Proteomes" id="UP000216101">
    <property type="component" value="Unassembled WGS sequence"/>
</dbReference>
<name>A0A266Q595_9GAMM</name>
<evidence type="ECO:0000256" key="5">
    <source>
        <dbReference type="ARBA" id="ARBA00022679"/>
    </source>
</evidence>
<dbReference type="UniPathway" id="UPA00344"/>
<evidence type="ECO:0000256" key="3">
    <source>
        <dbReference type="ARBA" id="ARBA00011950"/>
    </source>
</evidence>
<protein>
    <recommendedName>
        <fullName evidence="4">Molybdopterin synthase catalytic subunit</fullName>
        <ecNumber evidence="3">2.8.1.12</ecNumber>
    </recommendedName>
    <alternativeName>
        <fullName evidence="10">MPT synthase subunit 2</fullName>
    </alternativeName>
    <alternativeName>
        <fullName evidence="8">Molybdenum cofactor biosynthesis protein E</fullName>
    </alternativeName>
    <alternativeName>
        <fullName evidence="9">Molybdopterin-converting factor large subunit</fullName>
    </alternativeName>
    <alternativeName>
        <fullName evidence="11">Molybdopterin-converting factor subunit 2</fullName>
    </alternativeName>
</protein>
<keyword evidence="5" id="KW-0808">Transferase</keyword>
<evidence type="ECO:0000256" key="10">
    <source>
        <dbReference type="ARBA" id="ARBA00030781"/>
    </source>
</evidence>
<dbReference type="NCBIfam" id="NF007959">
    <property type="entry name" value="PRK10678.1"/>
    <property type="match status" value="1"/>
</dbReference>
<dbReference type="Gene3D" id="3.90.1170.40">
    <property type="entry name" value="Molybdopterin biosynthesis MoaE subunit"/>
    <property type="match status" value="1"/>
</dbReference>